<keyword evidence="3" id="KW-1185">Reference proteome</keyword>
<gene>
    <name evidence="2" type="ORF">CLOSTMETH_00117</name>
</gene>
<keyword evidence="1" id="KW-0812">Transmembrane</keyword>
<comment type="caution">
    <text evidence="2">The sequence shown here is derived from an EMBL/GenBank/DDBJ whole genome shotgun (WGS) entry which is preliminary data.</text>
</comment>
<evidence type="ECO:0000313" key="3">
    <source>
        <dbReference type="Proteomes" id="UP000003340"/>
    </source>
</evidence>
<proteinExistence type="predicted"/>
<dbReference type="Proteomes" id="UP000003340">
    <property type="component" value="Unassembled WGS sequence"/>
</dbReference>
<accession>C0E8H2</accession>
<feature type="transmembrane region" description="Helical" evidence="1">
    <location>
        <begin position="12"/>
        <end position="31"/>
    </location>
</feature>
<reference evidence="2 3" key="2">
    <citation type="submission" date="2009-02" db="EMBL/GenBank/DDBJ databases">
        <title>Draft genome sequence of Clostridium methylpentosum (DSM 5476).</title>
        <authorList>
            <person name="Sudarsanam P."/>
            <person name="Ley R."/>
            <person name="Guruge J."/>
            <person name="Turnbaugh P.J."/>
            <person name="Mahowald M."/>
            <person name="Liep D."/>
            <person name="Gordon J."/>
        </authorList>
    </citation>
    <scope>NUCLEOTIDE SEQUENCE [LARGE SCALE GENOMIC DNA]</scope>
    <source>
        <strain evidence="2 3">DSM 5476</strain>
    </source>
</reference>
<name>C0E8H2_9FIRM</name>
<feature type="transmembrane region" description="Helical" evidence="1">
    <location>
        <begin position="51"/>
        <end position="73"/>
    </location>
</feature>
<protein>
    <submittedName>
        <fullName evidence="2">Uncharacterized protein</fullName>
    </submittedName>
</protein>
<keyword evidence="1" id="KW-0472">Membrane</keyword>
<keyword evidence="1" id="KW-1133">Transmembrane helix</keyword>
<dbReference type="AlphaFoldDB" id="C0E8H2"/>
<organism evidence="2 3">
    <name type="scientific">[Clostridium] methylpentosum DSM 5476</name>
    <dbReference type="NCBI Taxonomy" id="537013"/>
    <lineage>
        <taxon>Bacteria</taxon>
        <taxon>Bacillati</taxon>
        <taxon>Bacillota</taxon>
        <taxon>Clostridia</taxon>
        <taxon>Eubacteriales</taxon>
        <taxon>Oscillospiraceae</taxon>
        <taxon>Oscillospiraceae incertae sedis</taxon>
    </lineage>
</organism>
<dbReference type="EMBL" id="ACEC01000005">
    <property type="protein sequence ID" value="EEG32228.1"/>
    <property type="molecule type" value="Genomic_DNA"/>
</dbReference>
<reference evidence="2 3" key="1">
    <citation type="submission" date="2009-01" db="EMBL/GenBank/DDBJ databases">
        <authorList>
            <person name="Fulton L."/>
            <person name="Clifton S."/>
            <person name="Fulton B."/>
            <person name="Xu J."/>
            <person name="Minx P."/>
            <person name="Pepin K.H."/>
            <person name="Johnson M."/>
            <person name="Bhonagiri V."/>
            <person name="Nash W.E."/>
            <person name="Mardis E.R."/>
            <person name="Wilson R.K."/>
        </authorList>
    </citation>
    <scope>NUCLEOTIDE SEQUENCE [LARGE SCALE GENOMIC DNA]</scope>
    <source>
        <strain evidence="2 3">DSM 5476</strain>
    </source>
</reference>
<sequence>MLKSIDRIKIGEKISFGWDGIAFLFLLEFLLQHPNATPDCLHSGHPFLPAVFFQYLLAFLIVFDGNLIGFWIVGRTAHFLCAYLFTSFSHHLSTIRILRIAKVGKTDENTCKK</sequence>
<evidence type="ECO:0000256" key="1">
    <source>
        <dbReference type="SAM" id="Phobius"/>
    </source>
</evidence>
<dbReference type="HOGENOM" id="CLU_2129142_0_0_9"/>
<evidence type="ECO:0000313" key="2">
    <source>
        <dbReference type="EMBL" id="EEG32228.1"/>
    </source>
</evidence>